<dbReference type="Proteomes" id="UP001346149">
    <property type="component" value="Unassembled WGS sequence"/>
</dbReference>
<dbReference type="GO" id="GO:0005777">
    <property type="term" value="C:peroxisome"/>
    <property type="evidence" value="ECO:0007669"/>
    <property type="project" value="UniProtKB-SubCell"/>
</dbReference>
<comment type="subcellular location">
    <subcellularLocation>
        <location evidence="2">Peroxisome</location>
    </subcellularLocation>
</comment>
<evidence type="ECO:0000256" key="8">
    <source>
        <dbReference type="ARBA" id="ARBA00023002"/>
    </source>
</evidence>
<evidence type="ECO:0000256" key="7">
    <source>
        <dbReference type="ARBA" id="ARBA00022643"/>
    </source>
</evidence>
<dbReference type="FunFam" id="3.20.20.70:FF:000063">
    <property type="entry name" value="peroxisomal (S)-2-hydroxy-acid oxidase GLO1"/>
    <property type="match status" value="1"/>
</dbReference>
<dbReference type="CDD" id="cd02809">
    <property type="entry name" value="alpha_hydroxyacid_oxid_FMN"/>
    <property type="match status" value="1"/>
</dbReference>
<keyword evidence="10" id="KW-0601">Photorespiration</keyword>
<keyword evidence="5" id="KW-0323">Glycolate pathway</keyword>
<evidence type="ECO:0000256" key="2">
    <source>
        <dbReference type="ARBA" id="ARBA00004275"/>
    </source>
</evidence>
<dbReference type="SMART" id="SM01240">
    <property type="entry name" value="IMPDH"/>
    <property type="match status" value="1"/>
</dbReference>
<evidence type="ECO:0000313" key="15">
    <source>
        <dbReference type="Proteomes" id="UP001346149"/>
    </source>
</evidence>
<dbReference type="InterPro" id="IPR000262">
    <property type="entry name" value="FMN-dep_DH"/>
</dbReference>
<dbReference type="Pfam" id="PF01070">
    <property type="entry name" value="FMN_dh"/>
    <property type="match status" value="1"/>
</dbReference>
<dbReference type="InterPro" id="IPR008259">
    <property type="entry name" value="FMN_hydac_DH_AS"/>
</dbReference>
<dbReference type="PANTHER" id="PTHR10578">
    <property type="entry name" value="S -2-HYDROXY-ACID OXIDASE-RELATED"/>
    <property type="match status" value="1"/>
</dbReference>
<evidence type="ECO:0000256" key="9">
    <source>
        <dbReference type="ARBA" id="ARBA00023140"/>
    </source>
</evidence>
<dbReference type="Gene3D" id="3.20.20.70">
    <property type="entry name" value="Aldolase class I"/>
    <property type="match status" value="1"/>
</dbReference>
<dbReference type="GO" id="GO:0003973">
    <property type="term" value="F:(S)-2-hydroxy-acid oxidase activity"/>
    <property type="evidence" value="ECO:0007669"/>
    <property type="project" value="UniProtKB-EC"/>
</dbReference>
<keyword evidence="15" id="KW-1185">Reference proteome</keyword>
<comment type="cofactor">
    <cofactor evidence="1">
        <name>FMN</name>
        <dbReference type="ChEBI" id="CHEBI:58210"/>
    </cofactor>
</comment>
<keyword evidence="9" id="KW-0576">Peroxisome</keyword>
<evidence type="ECO:0000256" key="4">
    <source>
        <dbReference type="ARBA" id="ARBA00013087"/>
    </source>
</evidence>
<comment type="caution">
    <text evidence="14">The sequence shown here is derived from an EMBL/GenBank/DDBJ whole genome shotgun (WGS) entry which is preliminary data.</text>
</comment>
<sequence length="610" mass="67354">MKGKSEEELGGLKRRENEEIAVILLERSNVDTVHLLRPLPPPSSLSTFSSPYENQSLCTKAGFGTRSAARSVTPSDIQCDTPSLTSTVRPTPSHYLSAEARKFAGTNGRASRMKITSLSDIQCIYLCRSSVVMDMLGRLSIRANAPETISWWLSQLNILRLEHPLLSNPAYCEETWFLDGKLSCSCPMNHLQNDGSDSISTYKSEIAILIALLPPTHSITSTTSASLCTTVHFTLPTRSKCEEMEITNVEEYQEIAKQKLPKMVYDYYASGAEDQWTLRENRNAFSRILFRPRILIDVSKIDMTTTVLGFKISMPIMIAPSAMQKMAHPEGEYATARAASAAGTIMTLSSWATSSVEEVASTGPGIRFFQLYVYKDRNVVAQLVRRAERAGFKAIALTVDTPRLGRREADIKNRFTLPPYLTLKNFEGLDLGKMDKADDSGLASYVAGQIDRTLSWKDVKWLQTITSLPILVKGVITAEDTRLAVQAGVAGIIVSNHGARQLDYVPATIMALEEVVKAAQGRVPVFLDGGVRRGTDVFKALALGASGIFIGRPVVFSLAAEGELGVRKVLQMMRDEFELTMALGGCRSLKEITRDHVFTEWDLPRVLPRL</sequence>
<dbReference type="EC" id="1.1.3.15" evidence="4"/>
<dbReference type="PROSITE" id="PS00557">
    <property type="entry name" value="FMN_HYDROXY_ACID_DH_1"/>
    <property type="match status" value="1"/>
</dbReference>
<dbReference type="GO" id="GO:0042742">
    <property type="term" value="P:defense response to bacterium"/>
    <property type="evidence" value="ECO:0007669"/>
    <property type="project" value="UniProtKB-ARBA"/>
</dbReference>
<reference evidence="14 15" key="1">
    <citation type="journal article" date="2023" name="Hortic Res">
        <title>Pangenome of water caltrop reveals structural variations and asymmetric subgenome divergence after allopolyploidization.</title>
        <authorList>
            <person name="Zhang X."/>
            <person name="Chen Y."/>
            <person name="Wang L."/>
            <person name="Yuan Y."/>
            <person name="Fang M."/>
            <person name="Shi L."/>
            <person name="Lu R."/>
            <person name="Comes H.P."/>
            <person name="Ma Y."/>
            <person name="Chen Y."/>
            <person name="Huang G."/>
            <person name="Zhou Y."/>
            <person name="Zheng Z."/>
            <person name="Qiu Y."/>
        </authorList>
    </citation>
    <scope>NUCLEOTIDE SEQUENCE [LARGE SCALE GENOMIC DNA]</scope>
    <source>
        <strain evidence="14">F231</strain>
    </source>
</reference>
<proteinExistence type="inferred from homology"/>
<dbReference type="GO" id="GO:0010181">
    <property type="term" value="F:FMN binding"/>
    <property type="evidence" value="ECO:0007669"/>
    <property type="project" value="InterPro"/>
</dbReference>
<dbReference type="GO" id="GO:0050665">
    <property type="term" value="P:hydrogen peroxide biosynthetic process"/>
    <property type="evidence" value="ECO:0007669"/>
    <property type="project" value="UniProtKB-ARBA"/>
</dbReference>
<comment type="pathway">
    <text evidence="3">Photosynthesis; photorespiration; glycine from 2-phosphoglycolate: step 2/3.</text>
</comment>
<feature type="domain" description="FMN hydroxy acid dehydrogenase" evidence="13">
    <location>
        <begin position="241"/>
        <end position="602"/>
    </location>
</feature>
<dbReference type="PANTHER" id="PTHR10578:SF107">
    <property type="entry name" value="2-HYDROXYACID OXIDASE 1"/>
    <property type="match status" value="1"/>
</dbReference>
<evidence type="ECO:0000256" key="12">
    <source>
        <dbReference type="ARBA" id="ARBA00036241"/>
    </source>
</evidence>
<dbReference type="AlphaFoldDB" id="A0AAN7M1D5"/>
<dbReference type="PROSITE" id="PS51349">
    <property type="entry name" value="FMN_HYDROXY_ACID_DH_2"/>
    <property type="match status" value="1"/>
</dbReference>
<dbReference type="InterPro" id="IPR012133">
    <property type="entry name" value="Alpha-hydoxy_acid_DH_FMN"/>
</dbReference>
<evidence type="ECO:0000256" key="5">
    <source>
        <dbReference type="ARBA" id="ARBA00022594"/>
    </source>
</evidence>
<evidence type="ECO:0000256" key="10">
    <source>
        <dbReference type="ARBA" id="ARBA00023238"/>
    </source>
</evidence>
<dbReference type="InterPro" id="IPR013785">
    <property type="entry name" value="Aldolase_TIM"/>
</dbReference>
<keyword evidence="7" id="KW-0288">FMN</keyword>
<organism evidence="14 15">
    <name type="scientific">Trapa natans</name>
    <name type="common">Water chestnut</name>
    <dbReference type="NCBI Taxonomy" id="22666"/>
    <lineage>
        <taxon>Eukaryota</taxon>
        <taxon>Viridiplantae</taxon>
        <taxon>Streptophyta</taxon>
        <taxon>Embryophyta</taxon>
        <taxon>Tracheophyta</taxon>
        <taxon>Spermatophyta</taxon>
        <taxon>Magnoliopsida</taxon>
        <taxon>eudicotyledons</taxon>
        <taxon>Gunneridae</taxon>
        <taxon>Pentapetalae</taxon>
        <taxon>rosids</taxon>
        <taxon>malvids</taxon>
        <taxon>Myrtales</taxon>
        <taxon>Lythraceae</taxon>
        <taxon>Trapa</taxon>
    </lineage>
</organism>
<evidence type="ECO:0000256" key="6">
    <source>
        <dbReference type="ARBA" id="ARBA00022630"/>
    </source>
</evidence>
<evidence type="ECO:0000256" key="3">
    <source>
        <dbReference type="ARBA" id="ARBA00004923"/>
    </source>
</evidence>
<dbReference type="GO" id="GO:0009854">
    <property type="term" value="P:oxidative photosynthetic carbon pathway"/>
    <property type="evidence" value="ECO:0007669"/>
    <property type="project" value="UniProtKB-KW"/>
</dbReference>
<name>A0AAN7M1D5_TRANT</name>
<evidence type="ECO:0000313" key="14">
    <source>
        <dbReference type="EMBL" id="KAK4796227.1"/>
    </source>
</evidence>
<dbReference type="InterPro" id="IPR037396">
    <property type="entry name" value="FMN_HAD"/>
</dbReference>
<keyword evidence="6" id="KW-0285">Flavoprotein</keyword>
<accession>A0AAN7M1D5</accession>
<gene>
    <name evidence="14" type="ORF">SAY86_028553</name>
</gene>
<dbReference type="EMBL" id="JAXQNO010000006">
    <property type="protein sequence ID" value="KAK4796227.1"/>
    <property type="molecule type" value="Genomic_DNA"/>
</dbReference>
<dbReference type="SUPFAM" id="SSF51395">
    <property type="entry name" value="FMN-linked oxidoreductases"/>
    <property type="match status" value="1"/>
</dbReference>
<protein>
    <recommendedName>
        <fullName evidence="4">(S)-2-hydroxy-acid oxidase</fullName>
        <ecNumber evidence="4">1.1.3.15</ecNumber>
    </recommendedName>
</protein>
<comment type="similarity">
    <text evidence="11">Belongs to the FMN-dependent alpha-hydroxy acid dehydrogenase family.</text>
</comment>
<keyword evidence="8" id="KW-0560">Oxidoreductase</keyword>
<evidence type="ECO:0000256" key="1">
    <source>
        <dbReference type="ARBA" id="ARBA00001917"/>
    </source>
</evidence>
<evidence type="ECO:0000259" key="13">
    <source>
        <dbReference type="PROSITE" id="PS51349"/>
    </source>
</evidence>
<comment type="catalytic activity">
    <reaction evidence="12">
        <text>glycolate + O2 = glyoxylate + H2O2</text>
        <dbReference type="Rhea" id="RHEA:25311"/>
        <dbReference type="ChEBI" id="CHEBI:15379"/>
        <dbReference type="ChEBI" id="CHEBI:16240"/>
        <dbReference type="ChEBI" id="CHEBI:29805"/>
        <dbReference type="ChEBI" id="CHEBI:36655"/>
        <dbReference type="EC" id="1.1.3.15"/>
    </reaction>
    <physiologicalReaction direction="left-to-right" evidence="12">
        <dbReference type="Rhea" id="RHEA:25312"/>
    </physiologicalReaction>
</comment>
<evidence type="ECO:0000256" key="11">
    <source>
        <dbReference type="ARBA" id="ARBA00024042"/>
    </source>
</evidence>